<feature type="region of interest" description="Disordered" evidence="1">
    <location>
        <begin position="85"/>
        <end position="142"/>
    </location>
</feature>
<reference evidence="3" key="1">
    <citation type="submission" date="2016-10" db="EMBL/GenBank/DDBJ databases">
        <authorList>
            <person name="Varghese N."/>
            <person name="Submissions S."/>
        </authorList>
    </citation>
    <scope>NUCLEOTIDE SEQUENCE [LARGE SCALE GENOMIC DNA]</scope>
    <source>
        <strain evidence="3">DSM 44718</strain>
    </source>
</reference>
<dbReference type="AlphaFoldDB" id="A0A1H3USD0"/>
<name>A0A1H3USD0_9ACTN</name>
<evidence type="ECO:0000256" key="1">
    <source>
        <dbReference type="SAM" id="MobiDB-lite"/>
    </source>
</evidence>
<dbReference type="STRING" id="137265.SAMN05421684_7878"/>
<sequence>MSAASNVTFCPPKPSAVRSCIRSILSPWRVLDRPSKDLNNMKINERVARLAGSPRRLVRRPRQHPNWTLVASTLRLAVAPVFPGRRKRAGLSPGGPRSAAKPRDPIGIGGGHESSAIDSATRPGRCMARPAGRRRARGRRLLGRVRRLRLPTDTTRADPGDLSGPDVSRFSRVVAVSNASGQPGSGRPCLSVVAGRHRAHGSGEPHVYGSESFLLRKPSDLGTECPARTLTGGRAAHRADQVWLSLLIAGIHACSGLSGSTKWSQTGP</sequence>
<evidence type="ECO:0000313" key="3">
    <source>
        <dbReference type="Proteomes" id="UP000199632"/>
    </source>
</evidence>
<organism evidence="2 3">
    <name type="scientific">Asanoa ishikariensis</name>
    <dbReference type="NCBI Taxonomy" id="137265"/>
    <lineage>
        <taxon>Bacteria</taxon>
        <taxon>Bacillati</taxon>
        <taxon>Actinomycetota</taxon>
        <taxon>Actinomycetes</taxon>
        <taxon>Micromonosporales</taxon>
        <taxon>Micromonosporaceae</taxon>
        <taxon>Asanoa</taxon>
    </lineage>
</organism>
<protein>
    <submittedName>
        <fullName evidence="2">Uncharacterized protein</fullName>
    </submittedName>
</protein>
<gene>
    <name evidence="2" type="ORF">SAMN05421684_7878</name>
</gene>
<feature type="compositionally biased region" description="Basic residues" evidence="1">
    <location>
        <begin position="131"/>
        <end position="142"/>
    </location>
</feature>
<evidence type="ECO:0000313" key="2">
    <source>
        <dbReference type="EMBL" id="SDZ64931.1"/>
    </source>
</evidence>
<dbReference type="Proteomes" id="UP000199632">
    <property type="component" value="Unassembled WGS sequence"/>
</dbReference>
<proteinExistence type="predicted"/>
<keyword evidence="3" id="KW-1185">Reference proteome</keyword>
<dbReference type="EMBL" id="FNQB01000005">
    <property type="protein sequence ID" value="SDZ64931.1"/>
    <property type="molecule type" value="Genomic_DNA"/>
</dbReference>
<accession>A0A1H3USD0</accession>